<dbReference type="CTD" id="6751694"/>
<dbReference type="KEGG" id="tad:TRIADDRAFT_54529"/>
<dbReference type="InterPro" id="IPR036249">
    <property type="entry name" value="Thioredoxin-like_sf"/>
</dbReference>
<keyword evidence="2" id="KW-1185">Reference proteome</keyword>
<organism evidence="1 2">
    <name type="scientific">Trichoplax adhaerens</name>
    <name type="common">Trichoplax reptans</name>
    <dbReference type="NCBI Taxonomy" id="10228"/>
    <lineage>
        <taxon>Eukaryota</taxon>
        <taxon>Metazoa</taxon>
        <taxon>Placozoa</taxon>
        <taxon>Uniplacotomia</taxon>
        <taxon>Trichoplacea</taxon>
        <taxon>Trichoplacidae</taxon>
        <taxon>Trichoplax</taxon>
    </lineage>
</organism>
<dbReference type="OrthoDB" id="10263751at2759"/>
<sequence>MEEIDIGNKHCIHFRIRFNDNQVCCVSCNAGDAIDDLYSKIYQVSNRKIELLALVGSYPQLKIPPSSLKVKQAGLTNNSVLVALSEIKSTTTLTQGHGSFTPIREINDPLAWQQLLKDTNKDYLIMCLFYTSKVNCVALVDQYESLSRDSNYNSRVLFYKINADKNPSCVYTDGSMTLPKFAFYRNQQVIDVHIGNNFEQLKSSLRWNAFHLPLSTNQMVVSEKYDRSLWTYKNIDDYYDPR</sequence>
<accession>B3RSA6</accession>
<protein>
    <submittedName>
        <fullName evidence="1">Uncharacterized protein</fullName>
    </submittedName>
</protein>
<dbReference type="InParanoid" id="B3RSA6"/>
<dbReference type="InterPro" id="IPR029071">
    <property type="entry name" value="Ubiquitin-like_domsf"/>
</dbReference>
<dbReference type="PhylomeDB" id="B3RSA6"/>
<evidence type="ECO:0000313" key="2">
    <source>
        <dbReference type="Proteomes" id="UP000009022"/>
    </source>
</evidence>
<dbReference type="GeneID" id="6751694"/>
<reference evidence="1 2" key="1">
    <citation type="journal article" date="2008" name="Nature">
        <title>The Trichoplax genome and the nature of placozoans.</title>
        <authorList>
            <person name="Srivastava M."/>
            <person name="Begovic E."/>
            <person name="Chapman J."/>
            <person name="Putnam N.H."/>
            <person name="Hellsten U."/>
            <person name="Kawashima T."/>
            <person name="Kuo A."/>
            <person name="Mitros T."/>
            <person name="Salamov A."/>
            <person name="Carpenter M.L."/>
            <person name="Signorovitch A.Y."/>
            <person name="Moreno M.A."/>
            <person name="Kamm K."/>
            <person name="Grimwood J."/>
            <person name="Schmutz J."/>
            <person name="Shapiro H."/>
            <person name="Grigoriev I.V."/>
            <person name="Buss L.W."/>
            <person name="Schierwater B."/>
            <person name="Dellaporta S.L."/>
            <person name="Rokhsar D.S."/>
        </authorList>
    </citation>
    <scope>NUCLEOTIDE SEQUENCE [LARGE SCALE GENOMIC DNA]</scope>
    <source>
        <strain evidence="1 2">Grell-BS-1999</strain>
    </source>
</reference>
<name>B3RSA6_TRIAD</name>
<dbReference type="AlphaFoldDB" id="B3RSA6"/>
<dbReference type="RefSeq" id="XP_002110479.1">
    <property type="nucleotide sequence ID" value="XM_002110443.1"/>
</dbReference>
<dbReference type="SUPFAM" id="SSF54236">
    <property type="entry name" value="Ubiquitin-like"/>
    <property type="match status" value="1"/>
</dbReference>
<proteinExistence type="predicted"/>
<dbReference type="SUPFAM" id="SSF52833">
    <property type="entry name" value="Thioredoxin-like"/>
    <property type="match status" value="1"/>
</dbReference>
<dbReference type="EMBL" id="DS985243">
    <property type="protein sequence ID" value="EDV26483.1"/>
    <property type="molecule type" value="Genomic_DNA"/>
</dbReference>
<dbReference type="Gene3D" id="3.40.30.10">
    <property type="entry name" value="Glutaredoxin"/>
    <property type="match status" value="1"/>
</dbReference>
<dbReference type="HOGENOM" id="CLU_1148524_0_0_1"/>
<gene>
    <name evidence="1" type="ORF">TRIADDRAFT_54529</name>
</gene>
<evidence type="ECO:0000313" key="1">
    <source>
        <dbReference type="EMBL" id="EDV26483.1"/>
    </source>
</evidence>
<dbReference type="Proteomes" id="UP000009022">
    <property type="component" value="Unassembled WGS sequence"/>
</dbReference>
<dbReference type="CDD" id="cd02947">
    <property type="entry name" value="TRX_family"/>
    <property type="match status" value="1"/>
</dbReference>